<dbReference type="KEGG" id="mmau:NCTC10168_00361"/>
<keyword evidence="1" id="KW-0812">Transmembrane</keyword>
<dbReference type="NCBIfam" id="NF045996">
    <property type="entry name" value="MAG0920_fam"/>
    <property type="match status" value="1"/>
</dbReference>
<evidence type="ECO:0000313" key="2">
    <source>
        <dbReference type="EMBL" id="VEU75439.1"/>
    </source>
</evidence>
<keyword evidence="3" id="KW-1185">Reference proteome</keyword>
<evidence type="ECO:0000313" key="3">
    <source>
        <dbReference type="Proteomes" id="UP000290243"/>
    </source>
</evidence>
<dbReference type="AlphaFoldDB" id="A0A449B4E0"/>
<dbReference type="EMBL" id="LR215037">
    <property type="protein sequence ID" value="VEU75439.1"/>
    <property type="molecule type" value="Genomic_DNA"/>
</dbReference>
<feature type="transmembrane region" description="Helical" evidence="1">
    <location>
        <begin position="67"/>
        <end position="90"/>
    </location>
</feature>
<dbReference type="RefSeq" id="WP_129646529.1">
    <property type="nucleotide sequence ID" value="NZ_LR215037.1"/>
</dbReference>
<feature type="transmembrane region" description="Helical" evidence="1">
    <location>
        <begin position="6"/>
        <end position="28"/>
    </location>
</feature>
<name>A0A449B4E0_9BACT</name>
<keyword evidence="1" id="KW-0472">Membrane</keyword>
<organism evidence="2 3">
    <name type="scientific">Mycoplasmopsis maculosa</name>
    <dbReference type="NCBI Taxonomy" id="114885"/>
    <lineage>
        <taxon>Bacteria</taxon>
        <taxon>Bacillati</taxon>
        <taxon>Mycoplasmatota</taxon>
        <taxon>Mycoplasmoidales</taxon>
        <taxon>Metamycoplasmataceae</taxon>
        <taxon>Mycoplasmopsis</taxon>
    </lineage>
</organism>
<protein>
    <submittedName>
        <fullName evidence="2">Uncharacterized protein</fullName>
    </submittedName>
</protein>
<proteinExistence type="predicted"/>
<keyword evidence="1" id="KW-1133">Transmembrane helix</keyword>
<dbReference type="OrthoDB" id="400569at2"/>
<reference evidence="2 3" key="1">
    <citation type="submission" date="2019-01" db="EMBL/GenBank/DDBJ databases">
        <authorList>
            <consortium name="Pathogen Informatics"/>
        </authorList>
    </citation>
    <scope>NUCLEOTIDE SEQUENCE [LARGE SCALE GENOMIC DNA]</scope>
    <source>
        <strain evidence="2 3">NCTC10168</strain>
    </source>
</reference>
<feature type="transmembrane region" description="Helical" evidence="1">
    <location>
        <begin position="96"/>
        <end position="124"/>
    </location>
</feature>
<accession>A0A449B4E0</accession>
<evidence type="ECO:0000256" key="1">
    <source>
        <dbReference type="SAM" id="Phobius"/>
    </source>
</evidence>
<gene>
    <name evidence="2" type="ORF">NCTC10168_00361</name>
</gene>
<dbReference type="Proteomes" id="UP000290243">
    <property type="component" value="Chromosome"/>
</dbReference>
<sequence length="236" mass="28292">MNTLQILQIILISILLFLVISNTIYLLLPKNRWYIYAFTNSKKYVIKHKFKVKEELILHYKKASLNFIIFSFSILIFNIFASIFLFTLLLLNKEDWIIFISLPIFLYILVAIFIIFIFNIKWFVGIKKWYKWNKNLNDNSLIEKTIDINSTEKQLDVSINKYNFVLSKSQNKFINSDMLYFSNIYNKKFAKQPLEKQKIIVYMILAINCENTLLLEDRSKLNINMFKNVCLKYKII</sequence>